<dbReference type="Proteomes" id="UP000027195">
    <property type="component" value="Unassembled WGS sequence"/>
</dbReference>
<evidence type="ECO:0000313" key="2">
    <source>
        <dbReference type="EMBL" id="KDQ11737.1"/>
    </source>
</evidence>
<organism evidence="2 3">
    <name type="scientific">Botryobasidium botryosum (strain FD-172 SS1)</name>
    <dbReference type="NCBI Taxonomy" id="930990"/>
    <lineage>
        <taxon>Eukaryota</taxon>
        <taxon>Fungi</taxon>
        <taxon>Dikarya</taxon>
        <taxon>Basidiomycota</taxon>
        <taxon>Agaricomycotina</taxon>
        <taxon>Agaricomycetes</taxon>
        <taxon>Cantharellales</taxon>
        <taxon>Botryobasidiaceae</taxon>
        <taxon>Botryobasidium</taxon>
    </lineage>
</organism>
<dbReference type="HOGENOM" id="CLU_648879_0_0_1"/>
<evidence type="ECO:0000313" key="3">
    <source>
        <dbReference type="Proteomes" id="UP000027195"/>
    </source>
</evidence>
<feature type="region of interest" description="Disordered" evidence="1">
    <location>
        <begin position="268"/>
        <end position="305"/>
    </location>
</feature>
<proteinExistence type="predicted"/>
<evidence type="ECO:0000256" key="1">
    <source>
        <dbReference type="SAM" id="MobiDB-lite"/>
    </source>
</evidence>
<accession>A0A067MIM5</accession>
<dbReference type="InParanoid" id="A0A067MIM5"/>
<protein>
    <submittedName>
        <fullName evidence="2">Uncharacterized protein</fullName>
    </submittedName>
</protein>
<dbReference type="AlphaFoldDB" id="A0A067MIM5"/>
<dbReference type="EMBL" id="KL198056">
    <property type="protein sequence ID" value="KDQ11737.1"/>
    <property type="molecule type" value="Genomic_DNA"/>
</dbReference>
<reference evidence="3" key="1">
    <citation type="journal article" date="2014" name="Proc. Natl. Acad. Sci. U.S.A.">
        <title>Extensive sampling of basidiomycete genomes demonstrates inadequacy of the white-rot/brown-rot paradigm for wood decay fungi.</title>
        <authorList>
            <person name="Riley R."/>
            <person name="Salamov A.A."/>
            <person name="Brown D.W."/>
            <person name="Nagy L.G."/>
            <person name="Floudas D."/>
            <person name="Held B.W."/>
            <person name="Levasseur A."/>
            <person name="Lombard V."/>
            <person name="Morin E."/>
            <person name="Otillar R."/>
            <person name="Lindquist E.A."/>
            <person name="Sun H."/>
            <person name="LaButti K.M."/>
            <person name="Schmutz J."/>
            <person name="Jabbour D."/>
            <person name="Luo H."/>
            <person name="Baker S.E."/>
            <person name="Pisabarro A.G."/>
            <person name="Walton J.D."/>
            <person name="Blanchette R.A."/>
            <person name="Henrissat B."/>
            <person name="Martin F."/>
            <person name="Cullen D."/>
            <person name="Hibbett D.S."/>
            <person name="Grigoriev I.V."/>
        </authorList>
    </citation>
    <scope>NUCLEOTIDE SEQUENCE [LARGE SCALE GENOMIC DNA]</scope>
    <source>
        <strain evidence="3">FD-172 SS1</strain>
    </source>
</reference>
<keyword evidence="3" id="KW-1185">Reference proteome</keyword>
<sequence>MIHLYNHVKRMSAPPDDIAYAIEPHGARRGPIDKGAFSLEALSDFAFDIFLKKRLRKGQPFIPVFQHQYSLNHVSINVCGDTKAQSKNSISFAFDSHMPSSQRRLLSDIVVAPNYANPFSNYALHYLHDDPKYDPQAYSIDQSWCETAHTRSAGIAPYVSDPGEGYYDQPPPTPCVAGGAVPYAEVPLSIPRCPVIYWADGECDRRASLLEQCISIAPAAPTLSDNPPPYHGSSKIVVEPHEPIVVAYSRKSTPHSTIVPRTLSPTHALITGADTPGERRWTSAPPLDFAEENNSPTPRAVAPPRPNPVFVDSLAGLVHQEGVGVVLTSSNMPCTANAEYGVQNARLSQLSSTDVALPENTKGVRGCLIPIIVAKLESIDMSLCKQPPLLSTKAEVSMQKIRQVRNVCPSRSSILASYPHTFF</sequence>
<gene>
    <name evidence="2" type="ORF">BOTBODRAFT_147092</name>
</gene>
<name>A0A067MIM5_BOTB1</name>